<accession>A0A2K9PSD0</accession>
<dbReference type="EMBL" id="CP025791">
    <property type="protein sequence ID" value="AUP79965.1"/>
    <property type="molecule type" value="Genomic_DNA"/>
</dbReference>
<evidence type="ECO:0008006" key="4">
    <source>
        <dbReference type="Google" id="ProtNLM"/>
    </source>
</evidence>
<evidence type="ECO:0000313" key="3">
    <source>
        <dbReference type="Proteomes" id="UP000235826"/>
    </source>
</evidence>
<dbReference type="Proteomes" id="UP000235826">
    <property type="component" value="Chromosome"/>
</dbReference>
<dbReference type="AlphaFoldDB" id="A0A2K9PSD0"/>
<dbReference type="KEGG" id="fek:C1H87_15145"/>
<protein>
    <recommendedName>
        <fullName evidence="4">Peptidase S74 domain-containing protein</fullName>
    </recommendedName>
</protein>
<dbReference type="OrthoDB" id="9808753at2"/>
<evidence type="ECO:0000256" key="1">
    <source>
        <dbReference type="SAM" id="SignalP"/>
    </source>
</evidence>
<feature type="chain" id="PRO_5014720383" description="Peptidase S74 domain-containing protein" evidence="1">
    <location>
        <begin position="20"/>
        <end position="299"/>
    </location>
</feature>
<proteinExistence type="predicted"/>
<evidence type="ECO:0000313" key="2">
    <source>
        <dbReference type="EMBL" id="AUP79965.1"/>
    </source>
</evidence>
<keyword evidence="3" id="KW-1185">Reference proteome</keyword>
<name>A0A2K9PSD0_9FLAO</name>
<keyword evidence="1" id="KW-0732">Signal</keyword>
<organism evidence="2 3">
    <name type="scientific">Flavivirga eckloniae</name>
    <dbReference type="NCBI Taxonomy" id="1803846"/>
    <lineage>
        <taxon>Bacteria</taxon>
        <taxon>Pseudomonadati</taxon>
        <taxon>Bacteroidota</taxon>
        <taxon>Flavobacteriia</taxon>
        <taxon>Flavobacteriales</taxon>
        <taxon>Flavobacteriaceae</taxon>
        <taxon>Flavivirga</taxon>
    </lineage>
</organism>
<reference evidence="2 3" key="1">
    <citation type="submission" date="2018-01" db="EMBL/GenBank/DDBJ databases">
        <title>Complete genome sequence of Flavivirga eckloniae ECD14 isolated from seaweed Ecklonia cava.</title>
        <authorList>
            <person name="Lee J.H."/>
            <person name="Baik K.S."/>
            <person name="Seong C.N."/>
        </authorList>
    </citation>
    <scope>NUCLEOTIDE SEQUENCE [LARGE SCALE GENOMIC DNA]</scope>
    <source>
        <strain evidence="2 3">ECD14</strain>
    </source>
</reference>
<feature type="signal peptide" evidence="1">
    <location>
        <begin position="1"/>
        <end position="19"/>
    </location>
</feature>
<sequence>MKTIILGISLLVMSFGMQAQNTNVAIGIGGTTTASDFYYNTTNNNIGIGTIPTNSEQLTIDSGSSSGILRMKSTNESGYAFFLGAGNSFSLVDYSNYNTVWAVKNGRLGLGTTPSLGWLHIRAVGEDILALQSYNTPASYIFKIDGNGLKLWNNLNSNTPFEVKNNGDFIANGNVGVGTTTMGSHKLAVEGSIGAREVKVEVGSWSDFVFEEAYNLPALEEVEKYILEKGHLENIPSEKQVLENGIYLGDMNAKLLQKIEELTLYTIDQEKQLKAQNTTIDTLATKLLELQLEIEKLKE</sequence>
<dbReference type="RefSeq" id="WP_102756617.1">
    <property type="nucleotide sequence ID" value="NZ_CP025791.1"/>
</dbReference>
<gene>
    <name evidence="2" type="ORF">C1H87_15145</name>
</gene>